<accession>J9D012</accession>
<dbReference type="EMBL" id="AFBI03000227">
    <property type="protein sequence ID" value="EJW01201.1"/>
    <property type="molecule type" value="Genomic_DNA"/>
</dbReference>
<gene>
    <name evidence="1" type="ORF">EDEG_04062</name>
</gene>
<dbReference type="AlphaFoldDB" id="J9D012"/>
<dbReference type="HOGENOM" id="CLU_2096849_0_0_1"/>
<evidence type="ECO:0000313" key="2">
    <source>
        <dbReference type="Proteomes" id="UP000003163"/>
    </source>
</evidence>
<comment type="caution">
    <text evidence="1">The sequence shown here is derived from an EMBL/GenBank/DDBJ whole genome shotgun (WGS) entry which is preliminary data.</text>
</comment>
<reference evidence="1 2" key="1">
    <citation type="submission" date="2011-08" db="EMBL/GenBank/DDBJ databases">
        <authorList>
            <person name="Liu Z.J."/>
            <person name="Shi F.L."/>
            <person name="Lu J.Q."/>
            <person name="Li M."/>
            <person name="Wang Z.L."/>
        </authorList>
    </citation>
    <scope>NUCLEOTIDE SEQUENCE [LARGE SCALE GENOMIC DNA]</scope>
    <source>
        <strain evidence="1 2">USNM 41457</strain>
    </source>
</reference>
<keyword evidence="2" id="KW-1185">Reference proteome</keyword>
<proteinExistence type="predicted"/>
<organism evidence="1 2">
    <name type="scientific">Edhazardia aedis (strain USNM 41457)</name>
    <name type="common">Microsporidian parasite</name>
    <dbReference type="NCBI Taxonomy" id="1003232"/>
    <lineage>
        <taxon>Eukaryota</taxon>
        <taxon>Fungi</taxon>
        <taxon>Fungi incertae sedis</taxon>
        <taxon>Microsporidia</taxon>
        <taxon>Edhazardia</taxon>
    </lineage>
</organism>
<evidence type="ECO:0000313" key="1">
    <source>
        <dbReference type="EMBL" id="EJW01201.1"/>
    </source>
</evidence>
<sequence>MMHDIDKKFYRSKQSDDQTSIKFCQIQKPENIKTKFANKIEESFFIQLICLRQIYDFLIKLFCLYTYRNFYDFNFLEMKTPKKLFYNAIIENSGVISIESFTSRYNFIFMKSLRWF</sequence>
<protein>
    <submittedName>
        <fullName evidence="1">Uncharacterized protein</fullName>
    </submittedName>
</protein>
<dbReference type="Proteomes" id="UP000003163">
    <property type="component" value="Unassembled WGS sequence"/>
</dbReference>
<reference evidence="2" key="2">
    <citation type="submission" date="2015-07" db="EMBL/GenBank/DDBJ databases">
        <title>Contrasting host-pathogen interactions and genome evolution in two generalist and specialist microsporidian pathogens of mosquitoes.</title>
        <authorList>
            <consortium name="The Broad Institute Genomics Platform"/>
            <consortium name="The Broad Institute Genome Sequencing Center for Infectious Disease"/>
            <person name="Cuomo C.A."/>
            <person name="Sanscrainte N.D."/>
            <person name="Goldberg J.M."/>
            <person name="Heiman D."/>
            <person name="Young S."/>
            <person name="Zeng Q."/>
            <person name="Becnel J.J."/>
            <person name="Birren B.W."/>
        </authorList>
    </citation>
    <scope>NUCLEOTIDE SEQUENCE [LARGE SCALE GENOMIC DNA]</scope>
    <source>
        <strain evidence="2">USNM 41457</strain>
    </source>
</reference>
<dbReference type="VEuPathDB" id="MicrosporidiaDB:EDEG_04062"/>
<name>J9D012_EDHAE</name>
<dbReference type="InParanoid" id="J9D012"/>